<feature type="compositionally biased region" description="Basic and acidic residues" evidence="1">
    <location>
        <begin position="1"/>
        <end position="10"/>
    </location>
</feature>
<keyword evidence="3" id="KW-1185">Reference proteome</keyword>
<organism evidence="2 3">
    <name type="scientific">Dothistroma septosporum (strain NZE10 / CBS 128990)</name>
    <name type="common">Red band needle blight fungus</name>
    <name type="synonym">Mycosphaerella pini</name>
    <dbReference type="NCBI Taxonomy" id="675120"/>
    <lineage>
        <taxon>Eukaryota</taxon>
        <taxon>Fungi</taxon>
        <taxon>Dikarya</taxon>
        <taxon>Ascomycota</taxon>
        <taxon>Pezizomycotina</taxon>
        <taxon>Dothideomycetes</taxon>
        <taxon>Dothideomycetidae</taxon>
        <taxon>Mycosphaerellales</taxon>
        <taxon>Mycosphaerellaceae</taxon>
        <taxon>Dothistroma</taxon>
    </lineage>
</organism>
<sequence>MGGDTLHEGDLLDLNSGTVSGPATTTTSKHVPMVGSFDSAFNSMAEDSGSDIARADTPATEVEAGTTVGDQVDIRKEVLQHDTSDVVAKVSDETGRKLRLYKEAGLPTDAARRVSGAAAGAVVPTVQHAVATEPFPEYNDGELSGQVYRNHAESLTNAPLFSYEEVSAKALEEVQEEADDGKQEGSGSEFESEQVEIEFNTKPSALDRLYSMVS</sequence>
<accession>M2YJD9</accession>
<protein>
    <submittedName>
        <fullName evidence="2">Uncharacterized protein</fullName>
    </submittedName>
</protein>
<gene>
    <name evidence="2" type="ORF">DOTSEDRAFT_29222</name>
</gene>
<dbReference type="Proteomes" id="UP000016933">
    <property type="component" value="Unassembled WGS sequence"/>
</dbReference>
<reference evidence="2 3" key="2">
    <citation type="journal article" date="2012" name="PLoS Pathog.">
        <title>Diverse lifestyles and strategies of plant pathogenesis encoded in the genomes of eighteen Dothideomycetes fungi.</title>
        <authorList>
            <person name="Ohm R.A."/>
            <person name="Feau N."/>
            <person name="Henrissat B."/>
            <person name="Schoch C.L."/>
            <person name="Horwitz B.A."/>
            <person name="Barry K.W."/>
            <person name="Condon B.J."/>
            <person name="Copeland A.C."/>
            <person name="Dhillon B."/>
            <person name="Glaser F."/>
            <person name="Hesse C.N."/>
            <person name="Kosti I."/>
            <person name="LaButti K."/>
            <person name="Lindquist E.A."/>
            <person name="Lucas S."/>
            <person name="Salamov A.A."/>
            <person name="Bradshaw R.E."/>
            <person name="Ciuffetti L."/>
            <person name="Hamelin R.C."/>
            <person name="Kema G.H.J."/>
            <person name="Lawrence C."/>
            <person name="Scott J.A."/>
            <person name="Spatafora J.W."/>
            <person name="Turgeon B.G."/>
            <person name="de Wit P.J.G.M."/>
            <person name="Zhong S."/>
            <person name="Goodwin S.B."/>
            <person name="Grigoriev I.V."/>
        </authorList>
    </citation>
    <scope>NUCLEOTIDE SEQUENCE [LARGE SCALE GENOMIC DNA]</scope>
    <source>
        <strain evidence="3">NZE10 / CBS 128990</strain>
    </source>
</reference>
<evidence type="ECO:0000256" key="1">
    <source>
        <dbReference type="SAM" id="MobiDB-lite"/>
    </source>
</evidence>
<evidence type="ECO:0000313" key="2">
    <source>
        <dbReference type="EMBL" id="EME39041.1"/>
    </source>
</evidence>
<proteinExistence type="predicted"/>
<reference evidence="3" key="1">
    <citation type="journal article" date="2012" name="PLoS Genet.">
        <title>The genomes of the fungal plant pathogens Cladosporium fulvum and Dothistroma septosporum reveal adaptation to different hosts and lifestyles but also signatures of common ancestry.</title>
        <authorList>
            <person name="de Wit P.J.G.M."/>
            <person name="van der Burgt A."/>
            <person name="Oekmen B."/>
            <person name="Stergiopoulos I."/>
            <person name="Abd-Elsalam K.A."/>
            <person name="Aerts A.L."/>
            <person name="Bahkali A.H."/>
            <person name="Beenen H.G."/>
            <person name="Chettri P."/>
            <person name="Cox M.P."/>
            <person name="Datema E."/>
            <person name="de Vries R.P."/>
            <person name="Dhillon B."/>
            <person name="Ganley A.R."/>
            <person name="Griffiths S.A."/>
            <person name="Guo Y."/>
            <person name="Hamelin R.C."/>
            <person name="Henrissat B."/>
            <person name="Kabir M.S."/>
            <person name="Jashni M.K."/>
            <person name="Kema G."/>
            <person name="Klaubauf S."/>
            <person name="Lapidus A."/>
            <person name="Levasseur A."/>
            <person name="Lindquist E."/>
            <person name="Mehrabi R."/>
            <person name="Ohm R.A."/>
            <person name="Owen T.J."/>
            <person name="Salamov A."/>
            <person name="Schwelm A."/>
            <person name="Schijlen E."/>
            <person name="Sun H."/>
            <person name="van den Burg H.A."/>
            <person name="van Ham R.C.H.J."/>
            <person name="Zhang S."/>
            <person name="Goodwin S.B."/>
            <person name="Grigoriev I.V."/>
            <person name="Collemare J."/>
            <person name="Bradshaw R.E."/>
        </authorList>
    </citation>
    <scope>NUCLEOTIDE SEQUENCE [LARGE SCALE GENOMIC DNA]</scope>
    <source>
        <strain evidence="3">NZE10 / CBS 128990</strain>
    </source>
</reference>
<feature type="compositionally biased region" description="Polar residues" evidence="1">
    <location>
        <begin position="15"/>
        <end position="29"/>
    </location>
</feature>
<feature type="region of interest" description="Disordered" evidence="1">
    <location>
        <begin position="1"/>
        <end position="29"/>
    </location>
</feature>
<evidence type="ECO:0000313" key="3">
    <source>
        <dbReference type="Proteomes" id="UP000016933"/>
    </source>
</evidence>
<dbReference type="AlphaFoldDB" id="M2YJD9"/>
<feature type="region of interest" description="Disordered" evidence="1">
    <location>
        <begin position="173"/>
        <end position="198"/>
    </location>
</feature>
<name>M2YJD9_DOTSN</name>
<dbReference type="EMBL" id="KB446546">
    <property type="protein sequence ID" value="EME39041.1"/>
    <property type="molecule type" value="Genomic_DNA"/>
</dbReference>
<dbReference type="HOGENOM" id="CLU_1288874_0_0_1"/>